<organism evidence="2 3">
    <name type="scientific">Achlya hypogyna</name>
    <name type="common">Oomycete</name>
    <name type="synonym">Protoachlya hypogyna</name>
    <dbReference type="NCBI Taxonomy" id="1202772"/>
    <lineage>
        <taxon>Eukaryota</taxon>
        <taxon>Sar</taxon>
        <taxon>Stramenopiles</taxon>
        <taxon>Oomycota</taxon>
        <taxon>Saprolegniomycetes</taxon>
        <taxon>Saprolegniales</taxon>
        <taxon>Achlyaceae</taxon>
        <taxon>Achlya</taxon>
    </lineage>
</organism>
<dbReference type="EMBL" id="JNBR01002862">
    <property type="protein sequence ID" value="OQR80889.1"/>
    <property type="molecule type" value="Genomic_DNA"/>
</dbReference>
<feature type="transmembrane region" description="Helical" evidence="1">
    <location>
        <begin position="128"/>
        <end position="148"/>
    </location>
</feature>
<keyword evidence="3" id="KW-1185">Reference proteome</keyword>
<dbReference type="STRING" id="1202772.A0A1V9Y5A7"/>
<proteinExistence type="predicted"/>
<dbReference type="AlphaFoldDB" id="A0A1V9Y5A7"/>
<evidence type="ECO:0008006" key="4">
    <source>
        <dbReference type="Google" id="ProtNLM"/>
    </source>
</evidence>
<keyword evidence="1" id="KW-0472">Membrane</keyword>
<comment type="caution">
    <text evidence="2">The sequence shown here is derived from an EMBL/GenBank/DDBJ whole genome shotgun (WGS) entry which is preliminary data.</text>
</comment>
<sequence>MVLVLRDECSLLLAWALEGLCLLPAIALTSTDNAVVVLGLFFAASGAGMLLSFSSTCRHRRLCQVVHAGWVAYVFYALQVFFVTIVAMTIYNFLLPFNSGAEFRYYCTELHLDNNMSGTPCAALQGRLATALVVLTMDACIGVYMLVLGRRIATSQYIEYSRVQKEIEKAGTSPSQGSLLGHHV</sequence>
<gene>
    <name evidence="2" type="ORF">ACHHYP_17083</name>
</gene>
<keyword evidence="1" id="KW-1133">Transmembrane helix</keyword>
<reference evidence="2 3" key="1">
    <citation type="journal article" date="2014" name="Genome Biol. Evol.">
        <title>The secreted proteins of Achlya hypogyna and Thraustotheca clavata identify the ancestral oomycete secretome and reveal gene acquisitions by horizontal gene transfer.</title>
        <authorList>
            <person name="Misner I."/>
            <person name="Blouin N."/>
            <person name="Leonard G."/>
            <person name="Richards T.A."/>
            <person name="Lane C.E."/>
        </authorList>
    </citation>
    <scope>NUCLEOTIDE SEQUENCE [LARGE SCALE GENOMIC DNA]</scope>
    <source>
        <strain evidence="2 3">ATCC 48635</strain>
    </source>
</reference>
<feature type="transmembrane region" description="Helical" evidence="1">
    <location>
        <begin position="34"/>
        <end position="53"/>
    </location>
</feature>
<evidence type="ECO:0000256" key="1">
    <source>
        <dbReference type="SAM" id="Phobius"/>
    </source>
</evidence>
<dbReference type="Proteomes" id="UP000243579">
    <property type="component" value="Unassembled WGS sequence"/>
</dbReference>
<feature type="transmembrane region" description="Helical" evidence="1">
    <location>
        <begin position="12"/>
        <end position="28"/>
    </location>
</feature>
<evidence type="ECO:0000313" key="3">
    <source>
        <dbReference type="Proteomes" id="UP000243579"/>
    </source>
</evidence>
<feature type="transmembrane region" description="Helical" evidence="1">
    <location>
        <begin position="65"/>
        <end position="94"/>
    </location>
</feature>
<name>A0A1V9Y5A7_ACHHY</name>
<evidence type="ECO:0000313" key="2">
    <source>
        <dbReference type="EMBL" id="OQR80889.1"/>
    </source>
</evidence>
<keyword evidence="1" id="KW-0812">Transmembrane</keyword>
<protein>
    <recommendedName>
        <fullName evidence="4">MARVEL domain-containing protein</fullName>
    </recommendedName>
</protein>
<dbReference type="OrthoDB" id="76819at2759"/>
<accession>A0A1V9Y5A7</accession>